<evidence type="ECO:0000256" key="2">
    <source>
        <dbReference type="ARBA" id="ARBA00004319"/>
    </source>
</evidence>
<dbReference type="SUPFAM" id="SSF52833">
    <property type="entry name" value="Thioredoxin-like"/>
    <property type="match status" value="2"/>
</dbReference>
<dbReference type="RefSeq" id="XP_004341546.1">
    <property type="nucleotide sequence ID" value="XM_004341498.1"/>
</dbReference>
<dbReference type="Proteomes" id="UP000011083">
    <property type="component" value="Unassembled WGS sequence"/>
</dbReference>
<dbReference type="InterPro" id="IPR013766">
    <property type="entry name" value="Thioredoxin_domain"/>
</dbReference>
<protein>
    <recommendedName>
        <fullName evidence="4">protein disulfide-isomerase</fullName>
        <ecNumber evidence="4">5.3.4.1</ecNumber>
    </recommendedName>
</protein>
<dbReference type="GO" id="GO:0003756">
    <property type="term" value="F:protein disulfide isomerase activity"/>
    <property type="evidence" value="ECO:0007669"/>
    <property type="project" value="UniProtKB-EC"/>
</dbReference>
<proteinExistence type="inferred from homology"/>
<dbReference type="Pfam" id="PF00085">
    <property type="entry name" value="Thioredoxin"/>
    <property type="match status" value="1"/>
</dbReference>
<evidence type="ECO:0000259" key="9">
    <source>
        <dbReference type="Pfam" id="PF00085"/>
    </source>
</evidence>
<organism evidence="10 11">
    <name type="scientific">Acanthamoeba castellanii (strain ATCC 30010 / Neff)</name>
    <dbReference type="NCBI Taxonomy" id="1257118"/>
    <lineage>
        <taxon>Eukaryota</taxon>
        <taxon>Amoebozoa</taxon>
        <taxon>Discosea</taxon>
        <taxon>Longamoebia</taxon>
        <taxon>Centramoebida</taxon>
        <taxon>Acanthamoebidae</taxon>
        <taxon>Acanthamoeba</taxon>
    </lineage>
</organism>
<dbReference type="GeneID" id="14920242"/>
<dbReference type="InterPro" id="IPR036249">
    <property type="entry name" value="Thioredoxin-like_sf"/>
</dbReference>
<dbReference type="GO" id="GO:0005788">
    <property type="term" value="C:endoplasmic reticulum lumen"/>
    <property type="evidence" value="ECO:0007669"/>
    <property type="project" value="UniProtKB-SubCell"/>
</dbReference>
<gene>
    <name evidence="10" type="ORF">ACA1_267190</name>
</gene>
<comment type="catalytic activity">
    <reaction evidence="1">
        <text>Catalyzes the rearrangement of -S-S- bonds in proteins.</text>
        <dbReference type="EC" id="5.3.4.1"/>
    </reaction>
</comment>
<evidence type="ECO:0000256" key="5">
    <source>
        <dbReference type="ARBA" id="ARBA00022824"/>
    </source>
</evidence>
<dbReference type="EC" id="5.3.4.1" evidence="4"/>
<dbReference type="PANTHER" id="PTHR18929">
    <property type="entry name" value="PROTEIN DISULFIDE ISOMERASE"/>
    <property type="match status" value="1"/>
</dbReference>
<dbReference type="GO" id="GO:0006457">
    <property type="term" value="P:protein folding"/>
    <property type="evidence" value="ECO:0007669"/>
    <property type="project" value="TreeGrafter"/>
</dbReference>
<evidence type="ECO:0000256" key="3">
    <source>
        <dbReference type="ARBA" id="ARBA00006347"/>
    </source>
</evidence>
<keyword evidence="5" id="KW-0256">Endoplasmic reticulum</keyword>
<dbReference type="Gene3D" id="3.40.30.10">
    <property type="entry name" value="Glutaredoxin"/>
    <property type="match status" value="1"/>
</dbReference>
<feature type="chain" id="PRO_5003990661" description="protein disulfide-isomerase" evidence="8">
    <location>
        <begin position="20"/>
        <end position="461"/>
    </location>
</feature>
<evidence type="ECO:0000313" key="10">
    <source>
        <dbReference type="EMBL" id="ELR19460.1"/>
    </source>
</evidence>
<comment type="subcellular location">
    <subcellularLocation>
        <location evidence="2">Endoplasmic reticulum lumen</location>
    </subcellularLocation>
</comment>
<keyword evidence="11" id="KW-1185">Reference proteome</keyword>
<dbReference type="EMBL" id="KB007933">
    <property type="protein sequence ID" value="ELR19460.1"/>
    <property type="molecule type" value="Genomic_DNA"/>
</dbReference>
<dbReference type="AlphaFoldDB" id="L8H2K1"/>
<dbReference type="KEGG" id="acan:ACA1_267190"/>
<sequence>MKTHMTLLVLLAVAVVVLACLESAEAARRKEDVVFDARGNPTKVSREGKAKRRLSITDVNEHNLDLILRRNQVVLLGFSTPGDKELTSMLTDFISQVPMAEHGLTVGRSTSPQLKKMFKVKKTPALFIITDGGDSVVPYEVDEFNAGDIILRYTEALATHISTNRAKYPMAEVGIMTSLHQTHNSTLLYALINMTLDEEHTWENYFLRRWDAIADARGRNKSFSYAVGHVGHFPELHVKFHNPTTLQIPLPLVVLQDLATSYKFDGELSLAALKEWLSKWEDGRLKPYRRTGGAVENKPGTLYTLNTDNFKQVTQEWSKDVIVLFYGPSCPYSKYVVVMVREFLDVEMPKLLDMVSHVSSLIVAKIDCSENECPMGVVSGYPTIALYKGCRSSEKKPASPLGYWLTREADDLYRWLKEHSYYSIPKKHVAQPSSEPAAHPAMAAAEQVGADPLANAAGLLL</sequence>
<name>L8H2K1_ACACF</name>
<feature type="signal peptide" evidence="8">
    <location>
        <begin position="1"/>
        <end position="19"/>
    </location>
</feature>
<evidence type="ECO:0000256" key="7">
    <source>
        <dbReference type="ARBA" id="ARBA00023284"/>
    </source>
</evidence>
<evidence type="ECO:0000256" key="8">
    <source>
        <dbReference type="SAM" id="SignalP"/>
    </source>
</evidence>
<dbReference type="VEuPathDB" id="AmoebaDB:ACA1_267190"/>
<keyword evidence="7" id="KW-0676">Redox-active center</keyword>
<feature type="domain" description="Thioredoxin" evidence="9">
    <location>
        <begin position="304"/>
        <end position="393"/>
    </location>
</feature>
<keyword evidence="8" id="KW-0732">Signal</keyword>
<evidence type="ECO:0000256" key="1">
    <source>
        <dbReference type="ARBA" id="ARBA00001182"/>
    </source>
</evidence>
<dbReference type="OrthoDB" id="427280at2759"/>
<evidence type="ECO:0000256" key="4">
    <source>
        <dbReference type="ARBA" id="ARBA00012723"/>
    </source>
</evidence>
<keyword evidence="6" id="KW-0413">Isomerase</keyword>
<accession>L8H2K1</accession>
<evidence type="ECO:0000313" key="11">
    <source>
        <dbReference type="Proteomes" id="UP000011083"/>
    </source>
</evidence>
<evidence type="ECO:0000256" key="6">
    <source>
        <dbReference type="ARBA" id="ARBA00023235"/>
    </source>
</evidence>
<reference evidence="10 11" key="1">
    <citation type="journal article" date="2013" name="Genome Biol.">
        <title>Genome of Acanthamoeba castellanii highlights extensive lateral gene transfer and early evolution of tyrosine kinase signaling.</title>
        <authorList>
            <person name="Clarke M."/>
            <person name="Lohan A.J."/>
            <person name="Liu B."/>
            <person name="Lagkouvardos I."/>
            <person name="Roy S."/>
            <person name="Zafar N."/>
            <person name="Bertelli C."/>
            <person name="Schilde C."/>
            <person name="Kianianmomeni A."/>
            <person name="Burglin T.R."/>
            <person name="Frech C."/>
            <person name="Turcotte B."/>
            <person name="Kopec K.O."/>
            <person name="Synnott J.M."/>
            <person name="Choo C."/>
            <person name="Paponov I."/>
            <person name="Finkler A."/>
            <person name="Soon Heng Tan C."/>
            <person name="Hutchins A.P."/>
            <person name="Weinmeier T."/>
            <person name="Rattei T."/>
            <person name="Chu J.S."/>
            <person name="Gimenez G."/>
            <person name="Irimia M."/>
            <person name="Rigden D.J."/>
            <person name="Fitzpatrick D.A."/>
            <person name="Lorenzo-Morales J."/>
            <person name="Bateman A."/>
            <person name="Chiu C.H."/>
            <person name="Tang P."/>
            <person name="Hegemann P."/>
            <person name="Fromm H."/>
            <person name="Raoult D."/>
            <person name="Greub G."/>
            <person name="Miranda-Saavedra D."/>
            <person name="Chen N."/>
            <person name="Nash P."/>
            <person name="Ginger M.L."/>
            <person name="Horn M."/>
            <person name="Schaap P."/>
            <person name="Caler L."/>
            <person name="Loftus B."/>
        </authorList>
    </citation>
    <scope>NUCLEOTIDE SEQUENCE [LARGE SCALE GENOMIC DNA]</scope>
    <source>
        <strain evidence="10 11">Neff</strain>
    </source>
</reference>
<dbReference type="PROSITE" id="PS51257">
    <property type="entry name" value="PROKAR_LIPOPROTEIN"/>
    <property type="match status" value="1"/>
</dbReference>
<comment type="similarity">
    <text evidence="3">Belongs to the protein disulfide isomerase family.</text>
</comment>
<dbReference type="PANTHER" id="PTHR18929:SF132">
    <property type="entry name" value="PROTEIN DISULFIDE-ISOMERASE A3"/>
    <property type="match status" value="1"/>
</dbReference>
<dbReference type="GO" id="GO:0034976">
    <property type="term" value="P:response to endoplasmic reticulum stress"/>
    <property type="evidence" value="ECO:0007669"/>
    <property type="project" value="TreeGrafter"/>
</dbReference>
<dbReference type="STRING" id="1257118.L8H2K1"/>